<dbReference type="InterPro" id="IPR003115">
    <property type="entry name" value="ParB_N"/>
</dbReference>
<feature type="region of interest" description="Disordered" evidence="1">
    <location>
        <begin position="175"/>
        <end position="199"/>
    </location>
</feature>
<evidence type="ECO:0000256" key="1">
    <source>
        <dbReference type="SAM" id="MobiDB-lite"/>
    </source>
</evidence>
<evidence type="ECO:0000259" key="2">
    <source>
        <dbReference type="SMART" id="SM00470"/>
    </source>
</evidence>
<feature type="compositionally biased region" description="Polar residues" evidence="1">
    <location>
        <begin position="175"/>
        <end position="193"/>
    </location>
</feature>
<reference evidence="3 4" key="1">
    <citation type="submission" date="2019-12" db="EMBL/GenBank/DDBJ databases">
        <title>Chromosome-level assembly of the Caenorhabditis remanei genome.</title>
        <authorList>
            <person name="Teterina A.A."/>
            <person name="Willis J.H."/>
            <person name="Phillips P.C."/>
        </authorList>
    </citation>
    <scope>NUCLEOTIDE SEQUENCE [LARGE SCALE GENOMIC DNA]</scope>
    <source>
        <strain evidence="3 4">PX506</strain>
        <tissue evidence="3">Whole organism</tissue>
    </source>
</reference>
<dbReference type="CTD" id="9799351"/>
<dbReference type="AlphaFoldDB" id="A0A6A5HHL4"/>
<dbReference type="RefSeq" id="XP_053590002.1">
    <property type="nucleotide sequence ID" value="XM_053725808.1"/>
</dbReference>
<organism evidence="3 4">
    <name type="scientific">Caenorhabditis remanei</name>
    <name type="common">Caenorhabditis vulgaris</name>
    <dbReference type="NCBI Taxonomy" id="31234"/>
    <lineage>
        <taxon>Eukaryota</taxon>
        <taxon>Metazoa</taxon>
        <taxon>Ecdysozoa</taxon>
        <taxon>Nematoda</taxon>
        <taxon>Chromadorea</taxon>
        <taxon>Rhabditida</taxon>
        <taxon>Rhabditina</taxon>
        <taxon>Rhabditomorpha</taxon>
        <taxon>Rhabditoidea</taxon>
        <taxon>Rhabditidae</taxon>
        <taxon>Peloderinae</taxon>
        <taxon>Caenorhabditis</taxon>
    </lineage>
</organism>
<protein>
    <recommendedName>
        <fullName evidence="2">ParB-like N-terminal domain-containing protein</fullName>
    </recommendedName>
</protein>
<gene>
    <name evidence="3" type="ORF">GCK72_006817</name>
</gene>
<dbReference type="InterPro" id="IPR036086">
    <property type="entry name" value="ParB/Sulfiredoxin_sf"/>
</dbReference>
<dbReference type="Proteomes" id="UP000483820">
    <property type="component" value="Chromosome II"/>
</dbReference>
<comment type="caution">
    <text evidence="3">The sequence shown here is derived from an EMBL/GenBank/DDBJ whole genome shotgun (WGS) entry which is preliminary data.</text>
</comment>
<dbReference type="CDD" id="cd16387">
    <property type="entry name" value="ParB_N_Srx"/>
    <property type="match status" value="1"/>
</dbReference>
<dbReference type="Gene3D" id="3.90.1530.10">
    <property type="entry name" value="Conserved hypothetical protein from pyrococcus furiosus pfu- 392566-001, ParB domain"/>
    <property type="match status" value="1"/>
</dbReference>
<name>A0A6A5HHL4_CAERE</name>
<dbReference type="SUPFAM" id="SSF110849">
    <property type="entry name" value="ParB/Sulfiredoxin"/>
    <property type="match status" value="1"/>
</dbReference>
<dbReference type="Pfam" id="PF02195">
    <property type="entry name" value="ParB_N"/>
    <property type="match status" value="1"/>
</dbReference>
<sequence>MYLQITKNETNVLLRTTVERFRCHRRILEGTHLIICHKLISGCNKNRKIDIDEVSSPINFYYDDNQDLFLTDFDEEEKVLELPIHLIAIGEEVVKIYFQGYLLNIQKSCMHKSVLNVDFYLKRSSRMQEVEEPRKKKARYVESQRPTESELSEELGIYTDSDSMLSITSDISQSYSNSPIETDTQQSDLSLDNPTPIRKVMPIPKSKLDSKTQHDLLKDDVKDKLNQLFARFRFPGKEQLIAPEALESTKNDCSSDKIFQEMVKEIKNTLGLGEENPIVVTEINGGRNMKVLSGHRRVQAYKTAGLNNIRVTVINPKEEADFSLYHFFSSTFKGRAEPHHYDYDRVTLFIEICQFDELADALLELRSFVKPLSVACLMNILRRFKINPRSTLEVLNSAQPDMTESALRKTISVIQPDARHLLCKKGCPSSDAEELLTLFGRNPNFPHFVRGMDVRSNNKTLGLEFIKMRFESYLKKSAHKSAEALHKPYIYISEDNSNCDLFITDHEPYLDSTEEGVALLIGKHSIGATHHTIVLNDESSWKDEEGGQFV</sequence>
<dbReference type="SMART" id="SM00470">
    <property type="entry name" value="ParB"/>
    <property type="match status" value="1"/>
</dbReference>
<evidence type="ECO:0000313" key="3">
    <source>
        <dbReference type="EMBL" id="KAF1766859.1"/>
    </source>
</evidence>
<dbReference type="EMBL" id="WUAV01000002">
    <property type="protein sequence ID" value="KAF1766859.1"/>
    <property type="molecule type" value="Genomic_DNA"/>
</dbReference>
<dbReference type="GeneID" id="9799351"/>
<evidence type="ECO:0000313" key="4">
    <source>
        <dbReference type="Proteomes" id="UP000483820"/>
    </source>
</evidence>
<proteinExistence type="predicted"/>
<dbReference type="KEGG" id="crq:GCK72_006817"/>
<accession>A0A6A5HHL4</accession>
<feature type="domain" description="ParB-like N-terminal" evidence="2">
    <location>
        <begin position="239"/>
        <end position="328"/>
    </location>
</feature>